<protein>
    <submittedName>
        <fullName evidence="7">SpaA isopeptide-forming pilin-related protein</fullName>
    </submittedName>
</protein>
<proteinExistence type="inferred from homology"/>
<feature type="domain" description="SpaA-like prealbumin fold" evidence="6">
    <location>
        <begin position="1260"/>
        <end position="1335"/>
    </location>
</feature>
<keyword evidence="5" id="KW-1133">Transmembrane helix</keyword>
<feature type="domain" description="SpaA-like prealbumin fold" evidence="6">
    <location>
        <begin position="1817"/>
        <end position="1883"/>
    </location>
</feature>
<name>A0ABW1UR60_9LACO</name>
<feature type="domain" description="SpaA-like prealbumin fold" evidence="6">
    <location>
        <begin position="1684"/>
        <end position="1775"/>
    </location>
</feature>
<keyword evidence="5" id="KW-0472">Membrane</keyword>
<evidence type="ECO:0000313" key="7">
    <source>
        <dbReference type="EMBL" id="MFC6315696.1"/>
    </source>
</evidence>
<evidence type="ECO:0000313" key="8">
    <source>
        <dbReference type="Proteomes" id="UP001596310"/>
    </source>
</evidence>
<gene>
    <name evidence="7" type="ORF">ACFQHW_08990</name>
</gene>
<sequence length="1994" mass="217220">MKAKWGKLAMALMLVGQIAITPIGVVRASGATDITPETQVTPATDSQLPVSPTGFGEQENPVAPIEGELQADSTGTETETITESDSGSDATSQTKTDPDVSGDSGDSVEAGTHTDTDETERSDTPEKDPHDLGNILTAVKVVDPDDQTTELSQHDQLTQESKLQLILSFTLAAGDHQKGDYTTVTIPAYALKVDNFKSGTIPASGDNPALNWTLTADPTEDLDAPKTSTLKVTLGGPVQATKWELKLTTTFQPLSDSDPLFWSLPFELADGDSVELVYHFRSIEPAVFDPVFDGDKEPVPLNPTAFSGHVDFNMNGKTSDAQTPPHWSEDDEQITDNPDLQVDLSAEFGDADEPESTPALVTFDQDKLKVSAGPVKSSHGFSDDTSLTQLKPGEDYHVVWSASGDTAKIYLTKGLQAGIGYRVAYQAKIDRDNSAVGLMMGATVLAKIFYAATDPAVDAPKASATLVVKNTGVPLRKKAVGFDAAHVKLGWQLQLNYDGASVFSGKYQLIDRFGLKEHPSENSETEAVIKPDPGLKLAVDKDHPLVVRRVTFDDKGTPDEHTDHDYSDLFSVEKHVSATEDTSEQFEIVFNKPNASATDPVTNSESNQSEAWSWLATASFNIYYNLTVSDFSERTVTNVATATTPSGKQETAKDDYVFSIRNGLLSKTGGKIDYFNGLVNWKIEVNKNNQGMLSPVIFDILPAGLANFTTDPAILKETDKPDRYDLNDTTSEGTEDGSNDGIVVYAQKPREDGLGTLLKAEQDYDLEIVTDKTTDETPDENGLTEIIRSYNDGLKAEDQISAKVPRGFVVKLKGAYAAADSTKSDGQTSSAPVNYKYVIYARTALDRTVLGPLTEQGDSDVVKDKLKKALTNQAYLFYSFPPGSMAVGRDLDQSEPEEIKANYLKGVTKFGASKTADTQSWAILVNQLQLVYSNLVMTDTLPLSGEHSFRFVPGSLKFYQVTDNDSLTTAPFNSSNSDNLIGSVAENNDLVPSKSASEEAQALLPDNIKESGEWLGKNDKGQETLTLNFDDLKNRVWVVFETRRDNQWAYNDSNISNTVTVRDGDPGTPSLGGIPDFTATASASASSAWPALEKTFPTVGQAFLSWQDSIINIYGSERPIRQPILKGEIVNSDNGMKRAPSTFVADSFEAELVTGNEPGKPIDQDRYQVELTSPTMFTVSFNDNFGTEKDGQNYQIKVTYKTESHKAGRVQVRSTVSWLNTEDERNSDGVNVDARQRTTYGSPAIEFGGITGEFIQEHAEIRVKKISDYQGHPIAGVTFKLEALDADGKTADDWEWTTDESGIASFAGLPVKQNYRLTEVETPEGYVNNFEPREFFFEPKMVDPDSGEYQLITVTNPTYQMTLTKYGSRVEMNPDDPAGEPLAGATYALWDVEEQAFLKLGMKTNARGEIKVVMATEDQDDPDQGLYTVPNATSTDATSGQERLGFDPSHHYQFVETAAPKGYKTVPNQIPAGQLVTANHVLLGQSVTTVKIDPDFLGNSLVFGFQANPNASNFTTNVHVSAYDQYQPGTLNFKKTNQDIADDQFSDKLALTDARFALQRYDLQGNLDSSRTWQPSYDLEKDSWSLEADDLYEGQYRFQETKAPQGYVIPDRLKEGVRLSISGGGELNPLKDIKTTDAATEATTTAGTTETAAKLATTSETTTAASSDDVVIDNVIQEPEFRRQVIVQKYDGSSRRPLAGAKFKLYQAKGNMDGSDRLLSDDLASSDDQGQIVIPLLLPLGNYYLTEVKTPAGYLTRTGKIYFSVTQSTKQREWTVSDLTAANALTPVGEKETRPADERPIQVNVANYLPGDPATTSLIVHKIDETSGFPLAGAVFTLTDQLGVTWTITTDDHGNIVFDDLPFGKYQLTENQAPAGYLVNGRYQTGATIELNSTTTKRLIVGNQRDPKQPIAPTDPQQPTTPDGDQGGTTTDPTLPSTNLPGANGGADLKPTDQQPTTLPQADERPTNLLSLIAGIIGLTCFTMSLLFRKQEQD</sequence>
<dbReference type="Proteomes" id="UP001596310">
    <property type="component" value="Unassembled WGS sequence"/>
</dbReference>
<evidence type="ECO:0000256" key="5">
    <source>
        <dbReference type="SAM" id="Phobius"/>
    </source>
</evidence>
<feature type="compositionally biased region" description="Basic and acidic residues" evidence="4">
    <location>
        <begin position="112"/>
        <end position="131"/>
    </location>
</feature>
<accession>A0ABW1UR60</accession>
<feature type="compositionally biased region" description="Low complexity" evidence="4">
    <location>
        <begin position="99"/>
        <end position="108"/>
    </location>
</feature>
<dbReference type="Pfam" id="PF17802">
    <property type="entry name" value="SpaA"/>
    <property type="match status" value="3"/>
</dbReference>
<keyword evidence="3" id="KW-0732">Signal</keyword>
<comment type="similarity">
    <text evidence="1">Belongs to the serine-aspartate repeat-containing protein (SDr) family.</text>
</comment>
<dbReference type="SUPFAM" id="SSF49478">
    <property type="entry name" value="Cna protein B-type domain"/>
    <property type="match status" value="1"/>
</dbReference>
<evidence type="ECO:0000256" key="3">
    <source>
        <dbReference type="ARBA" id="ARBA00022729"/>
    </source>
</evidence>
<feature type="region of interest" description="Disordered" evidence="4">
    <location>
        <begin position="719"/>
        <end position="740"/>
    </location>
</feature>
<dbReference type="InterPro" id="IPR013783">
    <property type="entry name" value="Ig-like_fold"/>
</dbReference>
<dbReference type="Gene3D" id="2.60.40.10">
    <property type="entry name" value="Immunoglobulins"/>
    <property type="match status" value="5"/>
</dbReference>
<keyword evidence="8" id="KW-1185">Reference proteome</keyword>
<feature type="region of interest" description="Disordered" evidence="4">
    <location>
        <begin position="1901"/>
        <end position="1964"/>
    </location>
</feature>
<evidence type="ECO:0000259" key="6">
    <source>
        <dbReference type="Pfam" id="PF17802"/>
    </source>
</evidence>
<evidence type="ECO:0000256" key="2">
    <source>
        <dbReference type="ARBA" id="ARBA00022525"/>
    </source>
</evidence>
<dbReference type="PANTHER" id="PTHR36108:SF13">
    <property type="entry name" value="COLOSSIN-B-RELATED"/>
    <property type="match status" value="1"/>
</dbReference>
<feature type="compositionally biased region" description="Polar residues" evidence="4">
    <location>
        <begin position="36"/>
        <end position="50"/>
    </location>
</feature>
<dbReference type="InterPro" id="IPR041033">
    <property type="entry name" value="SpaA_PFL_dom_1"/>
</dbReference>
<reference evidence="8" key="1">
    <citation type="journal article" date="2019" name="Int. J. Syst. Evol. Microbiol.">
        <title>The Global Catalogue of Microorganisms (GCM) 10K type strain sequencing project: providing services to taxonomists for standard genome sequencing and annotation.</title>
        <authorList>
            <consortium name="The Broad Institute Genomics Platform"/>
            <consortium name="The Broad Institute Genome Sequencing Center for Infectious Disease"/>
            <person name="Wu L."/>
            <person name="Ma J."/>
        </authorList>
    </citation>
    <scope>NUCLEOTIDE SEQUENCE [LARGE SCALE GENOMIC DNA]</scope>
    <source>
        <strain evidence="8">CCM 8897</strain>
    </source>
</reference>
<dbReference type="EMBL" id="JBHSSM010000019">
    <property type="protein sequence ID" value="MFC6315696.1"/>
    <property type="molecule type" value="Genomic_DNA"/>
</dbReference>
<evidence type="ECO:0000256" key="1">
    <source>
        <dbReference type="ARBA" id="ARBA00007257"/>
    </source>
</evidence>
<keyword evidence="5" id="KW-0812">Transmembrane</keyword>
<organism evidence="7 8">
    <name type="scientific">Lapidilactobacillus achengensis</name>
    <dbReference type="NCBI Taxonomy" id="2486000"/>
    <lineage>
        <taxon>Bacteria</taxon>
        <taxon>Bacillati</taxon>
        <taxon>Bacillota</taxon>
        <taxon>Bacilli</taxon>
        <taxon>Lactobacillales</taxon>
        <taxon>Lactobacillaceae</taxon>
        <taxon>Lapidilactobacillus</taxon>
    </lineage>
</organism>
<keyword evidence="2" id="KW-0964">Secreted</keyword>
<dbReference type="RefSeq" id="WP_125600585.1">
    <property type="nucleotide sequence ID" value="NZ_JBHSSM010000019.1"/>
</dbReference>
<feature type="transmembrane region" description="Helical" evidence="5">
    <location>
        <begin position="1969"/>
        <end position="1988"/>
    </location>
</feature>
<feature type="compositionally biased region" description="Low complexity" evidence="4">
    <location>
        <begin position="1914"/>
        <end position="1934"/>
    </location>
</feature>
<feature type="compositionally biased region" description="Low complexity" evidence="4">
    <location>
        <begin position="72"/>
        <end position="89"/>
    </location>
</feature>
<dbReference type="PANTHER" id="PTHR36108">
    <property type="entry name" value="COLOSSIN-B-RELATED"/>
    <property type="match status" value="1"/>
</dbReference>
<feature type="region of interest" description="Disordered" evidence="4">
    <location>
        <begin position="36"/>
        <end position="132"/>
    </location>
</feature>
<comment type="caution">
    <text evidence="7">The sequence shown here is derived from an EMBL/GenBank/DDBJ whole genome shotgun (WGS) entry which is preliminary data.</text>
</comment>
<evidence type="ECO:0000256" key="4">
    <source>
        <dbReference type="SAM" id="MobiDB-lite"/>
    </source>
</evidence>